<dbReference type="Proteomes" id="UP000176902">
    <property type="component" value="Unassembled WGS sequence"/>
</dbReference>
<protein>
    <submittedName>
        <fullName evidence="1">Uncharacterized protein</fullName>
    </submittedName>
</protein>
<proteinExistence type="predicted"/>
<evidence type="ECO:0000313" key="2">
    <source>
        <dbReference type="Proteomes" id="UP000176902"/>
    </source>
</evidence>
<dbReference type="AlphaFoldDB" id="A0A1F5JUR9"/>
<dbReference type="EMBL" id="MFCV01000027">
    <property type="protein sequence ID" value="OGE32373.1"/>
    <property type="molecule type" value="Genomic_DNA"/>
</dbReference>
<evidence type="ECO:0000313" key="1">
    <source>
        <dbReference type="EMBL" id="OGE32373.1"/>
    </source>
</evidence>
<reference evidence="1 2" key="1">
    <citation type="journal article" date="2016" name="Nat. Commun.">
        <title>Thousands of microbial genomes shed light on interconnected biogeochemical processes in an aquifer system.</title>
        <authorList>
            <person name="Anantharaman K."/>
            <person name="Brown C.T."/>
            <person name="Hug L.A."/>
            <person name="Sharon I."/>
            <person name="Castelle C.J."/>
            <person name="Probst A.J."/>
            <person name="Thomas B.C."/>
            <person name="Singh A."/>
            <person name="Wilkins M.J."/>
            <person name="Karaoz U."/>
            <person name="Brodie E.L."/>
            <person name="Williams K.H."/>
            <person name="Hubbard S.S."/>
            <person name="Banfield J.F."/>
        </authorList>
    </citation>
    <scope>NUCLEOTIDE SEQUENCE [LARGE SCALE GENOMIC DNA]</scope>
</reference>
<accession>A0A1F5JUR9</accession>
<dbReference type="STRING" id="1797768.A3C59_05255"/>
<name>A0A1F5JUR9_9BACT</name>
<sequence>MIKCPLCKAETKIVIMEGEKVVQCHSCGAFKDINPNSGNIVWMKNGRVVLAEEDVKEQRKKHFKRYGFN</sequence>
<gene>
    <name evidence="1" type="ORF">A3C59_05255</name>
</gene>
<organism evidence="1 2">
    <name type="scientific">Candidatus Daviesbacteria bacterium RIFCSPHIGHO2_02_FULL_36_13</name>
    <dbReference type="NCBI Taxonomy" id="1797768"/>
    <lineage>
        <taxon>Bacteria</taxon>
        <taxon>Candidatus Daviesiibacteriota</taxon>
    </lineage>
</organism>
<comment type="caution">
    <text evidence="1">The sequence shown here is derived from an EMBL/GenBank/DDBJ whole genome shotgun (WGS) entry which is preliminary data.</text>
</comment>